<evidence type="ECO:0000313" key="2">
    <source>
        <dbReference type="EMBL" id="CAI9153480.1"/>
    </source>
</evidence>
<feature type="compositionally biased region" description="Polar residues" evidence="1">
    <location>
        <begin position="94"/>
        <end position="103"/>
    </location>
</feature>
<sequence>MSPDLSTVLRESPERLFEALKSEMPRALAWEEERRVRTPGRCSLHPLAAAPPPPPPGPGVPAPLSAASQPAESPSPQVQAAATGAQSLGARPALSSSSEQLHNGASGARCVAAARPPLLLRSALAALR</sequence>
<feature type="compositionally biased region" description="Pro residues" evidence="1">
    <location>
        <begin position="49"/>
        <end position="61"/>
    </location>
</feature>
<proteinExistence type="predicted"/>
<accession>A0ABN8XVW4</accession>
<evidence type="ECO:0000256" key="1">
    <source>
        <dbReference type="SAM" id="MobiDB-lite"/>
    </source>
</evidence>
<feature type="compositionally biased region" description="Basic and acidic residues" evidence="1">
    <location>
        <begin position="22"/>
        <end position="36"/>
    </location>
</feature>
<protein>
    <submittedName>
        <fullName evidence="2">Uncharacterized protein</fullName>
    </submittedName>
</protein>
<dbReference type="Proteomes" id="UP001176941">
    <property type="component" value="Chromosome 10"/>
</dbReference>
<reference evidence="2" key="1">
    <citation type="submission" date="2023-04" db="EMBL/GenBank/DDBJ databases">
        <authorList>
            <consortium name="ELIXIR-Norway"/>
        </authorList>
    </citation>
    <scope>NUCLEOTIDE SEQUENCE [LARGE SCALE GENOMIC DNA]</scope>
</reference>
<name>A0ABN8XVW4_RANTA</name>
<feature type="region of interest" description="Disordered" evidence="1">
    <location>
        <begin position="22"/>
        <end position="108"/>
    </location>
</feature>
<dbReference type="EMBL" id="OX459946">
    <property type="protein sequence ID" value="CAI9153480.1"/>
    <property type="molecule type" value="Genomic_DNA"/>
</dbReference>
<keyword evidence="3" id="KW-1185">Reference proteome</keyword>
<gene>
    <name evidence="2" type="ORF">MRATA1EN1_LOCUS2442</name>
</gene>
<feature type="compositionally biased region" description="Low complexity" evidence="1">
    <location>
        <begin position="62"/>
        <end position="82"/>
    </location>
</feature>
<evidence type="ECO:0000313" key="3">
    <source>
        <dbReference type="Proteomes" id="UP001176941"/>
    </source>
</evidence>
<organism evidence="2 3">
    <name type="scientific">Rangifer tarandus platyrhynchus</name>
    <name type="common">Svalbard reindeer</name>
    <dbReference type="NCBI Taxonomy" id="3082113"/>
    <lineage>
        <taxon>Eukaryota</taxon>
        <taxon>Metazoa</taxon>
        <taxon>Chordata</taxon>
        <taxon>Craniata</taxon>
        <taxon>Vertebrata</taxon>
        <taxon>Euteleostomi</taxon>
        <taxon>Mammalia</taxon>
        <taxon>Eutheria</taxon>
        <taxon>Laurasiatheria</taxon>
        <taxon>Artiodactyla</taxon>
        <taxon>Ruminantia</taxon>
        <taxon>Pecora</taxon>
        <taxon>Cervidae</taxon>
        <taxon>Odocoileinae</taxon>
        <taxon>Rangifer</taxon>
    </lineage>
</organism>